<organism evidence="3 4">
    <name type="scientific">Blautia wexlerae</name>
    <dbReference type="NCBI Taxonomy" id="418240"/>
    <lineage>
        <taxon>Bacteria</taxon>
        <taxon>Bacillati</taxon>
        <taxon>Bacillota</taxon>
        <taxon>Clostridia</taxon>
        <taxon>Lachnospirales</taxon>
        <taxon>Lachnospiraceae</taxon>
        <taxon>Blautia</taxon>
    </lineage>
</organism>
<dbReference type="InterPro" id="IPR012902">
    <property type="entry name" value="N_methyl_site"/>
</dbReference>
<dbReference type="EMBL" id="JAAIPF010000017">
    <property type="protein sequence ID" value="NSF73852.1"/>
    <property type="molecule type" value="Genomic_DNA"/>
</dbReference>
<evidence type="ECO:0000313" key="4">
    <source>
        <dbReference type="Proteomes" id="UP000822152"/>
    </source>
</evidence>
<dbReference type="NCBIfam" id="TIGR02532">
    <property type="entry name" value="IV_pilin_GFxxxE"/>
    <property type="match status" value="1"/>
</dbReference>
<evidence type="ECO:0000313" key="3">
    <source>
        <dbReference type="EMBL" id="NSF73852.1"/>
    </source>
</evidence>
<feature type="transmembrane region" description="Helical" evidence="2">
    <location>
        <begin position="20"/>
        <end position="38"/>
    </location>
</feature>
<evidence type="ECO:0000256" key="1">
    <source>
        <dbReference type="SAM" id="MobiDB-lite"/>
    </source>
</evidence>
<name>A0ABX2GNK6_9FIRM</name>
<accession>A0ABX2GNK6</accession>
<sequence>MNKGRVKYRSDNHGLTLIELIVTIGIIGIFIGVVSTFLSTTSNTYRGTSNNSKVQMETQETFDKLEDVIINANRNLAYGTSSGQIGDDINGKDGACSTVSKIFMVSSGEDSDVVNLSEEDDDMPAVNSEDTVMTATAENGSSFGSESGENVADKAATSNSKADDETVRDYFIWDQPSGEVRYIHSEKVNGQWQNYNEDPNGDILATGVMDFRADISKAVSDKIVRFQLRTKSGTKTIETLHSVSLRNDLGVSSQIDSPFVNPTGAPKPSVKPTDTPVPTEPPKPTGLTLNKSTVLLAAGTSLNMSNMEISGTVNYNDGTTSSAGSLTWTIDSNCTYATLNGGVIYIQENAGTASSGTVTLTATDTEHNNVSAQMTVYIARLDFSTPANNSSYTVGQEKQLQYTYLEGGKAPSDAQSIANVMIESKPQNAGEYKSGEKFVQNDIGSWKMNATVDVSKRSGYDFAYGSLTASTMFTVIGGWNNDIIINQNTAIGTIIAGRTYQCAPTVNWGFNFAPQVDGFWENSIIEWSVKDPENNPGVSMQNGNITSQGKEAALTVGSEVKKGFTICANYIKYTDSSKTMVMTSISAEKQVNVANGIEITPESGTAYAYEPNDPLYSSDEFLLDVELNVYDANGTKSQIKVSSQDGTKLHWYNLGSGTIGEGANGNWRYYASVHNVGSTLPIKASLEIIPNIFDPNSNFGFEDSVNVTVAEPPYTAKIIPEGDETIGAETSKDLYLQLVDMNNNHIDREVTWSVNNDSNKSNLLSATTSRTGENSKITFTPNAPGTYVISATYSAITNKAHTVTKTITVGKPEVHSSINGPDTVLKNSSENYWIDVKVGEEKRTNLNITWKWKHNSLWIDTLGQSISSESSPVSVTFNTNDSTYELVAEFTLYGETYSVSKNITIRKPIVELQIHGNNQVSKLSQEHYWLSAQVEGEFQTNLDVLWKWEHDQQGITDVGTSKSLKSSLVTVDFGTDNTYRLRAEVTVCGDVYYTTLDITLQDPQSQIELRDENNQTESSIYVDQTVNLTANIKVNGKDYSVDDYRWDWKCFSQSDNLQQWNVLNVQGNKAIFNPSGSTDVKKGGIFIITVSCKLYNNDTVIRQASYRVTVKPFDAEIYAVNNKVSLFPGESTQLYLVLRNDSGIIDAQGSWSVKNNALSLQNTYQNSTYSNGGIVPITVTANSNITKVENVIVTMEYLDKRCWTSGRQEINITITPLTRSGGVAPPVGKIKKRNLF</sequence>
<evidence type="ECO:0000256" key="2">
    <source>
        <dbReference type="SAM" id="Phobius"/>
    </source>
</evidence>
<comment type="caution">
    <text evidence="3">The sequence shown here is derived from an EMBL/GenBank/DDBJ whole genome shotgun (WGS) entry which is preliminary data.</text>
</comment>
<dbReference type="Proteomes" id="UP000822152">
    <property type="component" value="Unassembled WGS sequence"/>
</dbReference>
<feature type="compositionally biased region" description="Low complexity" evidence="1">
    <location>
        <begin position="138"/>
        <end position="150"/>
    </location>
</feature>
<dbReference type="Pfam" id="PF07963">
    <property type="entry name" value="N_methyl"/>
    <property type="match status" value="1"/>
</dbReference>
<keyword evidence="2" id="KW-0812">Transmembrane</keyword>
<keyword evidence="2" id="KW-0472">Membrane</keyword>
<keyword evidence="2" id="KW-1133">Transmembrane helix</keyword>
<protein>
    <submittedName>
        <fullName evidence="3">Prepilin-type N-terminal cleavage/methylation domain-containing protein</fullName>
    </submittedName>
</protein>
<keyword evidence="4" id="KW-1185">Reference proteome</keyword>
<gene>
    <name evidence="3" type="ORF">G4952_08505</name>
</gene>
<feature type="region of interest" description="Disordered" evidence="1">
    <location>
        <begin position="138"/>
        <end position="160"/>
    </location>
</feature>
<dbReference type="PROSITE" id="PS00409">
    <property type="entry name" value="PROKAR_NTER_METHYL"/>
    <property type="match status" value="1"/>
</dbReference>
<feature type="region of interest" description="Disordered" evidence="1">
    <location>
        <begin position="254"/>
        <end position="287"/>
    </location>
</feature>
<proteinExistence type="predicted"/>
<reference evidence="3 4" key="1">
    <citation type="journal article" date="2020" name="Cell Host Microbe">
        <title>Functional and Genomic Variation between Human-Derived Isolates of Lachnospiraceae Reveals Inter- and Intra-Species Diversity.</title>
        <authorList>
            <person name="Sorbara M.T."/>
            <person name="Littmann E.R."/>
            <person name="Fontana E."/>
            <person name="Moody T.U."/>
            <person name="Kohout C.E."/>
            <person name="Gjonbalaj M."/>
            <person name="Eaton V."/>
            <person name="Seok R."/>
            <person name="Leiner I.M."/>
            <person name="Pamer E.G."/>
        </authorList>
    </citation>
    <scope>NUCLEOTIDE SEQUENCE [LARGE SCALE GENOMIC DNA]</scope>
    <source>
        <strain evidence="3 4">MSK.20.11</strain>
    </source>
</reference>